<name>M4EVN9_BRACM</name>
<dbReference type="Pfam" id="PF01554">
    <property type="entry name" value="MatE"/>
    <property type="match status" value="1"/>
</dbReference>
<feature type="transmembrane region" description="Helical" evidence="2">
    <location>
        <begin position="45"/>
        <end position="71"/>
    </location>
</feature>
<dbReference type="Proteomes" id="UP000011750">
    <property type="component" value="Chromosome A09"/>
</dbReference>
<dbReference type="InParanoid" id="M4EVN9"/>
<dbReference type="Gramene" id="Bra032872.1">
    <property type="protein sequence ID" value="Bra032872.1-P"/>
    <property type="gene ID" value="Bra032872"/>
</dbReference>
<reference evidence="3 4" key="2">
    <citation type="journal article" date="2018" name="Hortic Res">
        <title>Improved Brassica rapa reference genome by single-molecule sequencing and chromosome conformation capture technologies.</title>
        <authorList>
            <person name="Zhang L."/>
            <person name="Cai X."/>
            <person name="Wu J."/>
            <person name="Liu M."/>
            <person name="Grob S."/>
            <person name="Cheng F."/>
            <person name="Liang J."/>
            <person name="Cai C."/>
            <person name="Liu Z."/>
            <person name="Liu B."/>
            <person name="Wang F."/>
            <person name="Li S."/>
            <person name="Liu F."/>
            <person name="Li X."/>
            <person name="Cheng L."/>
            <person name="Yang W."/>
            <person name="Li M.H."/>
            <person name="Grossniklaus U."/>
            <person name="Zheng H."/>
            <person name="Wang X."/>
        </authorList>
    </citation>
    <scope>NUCLEOTIDE SEQUENCE [LARGE SCALE GENOMIC DNA]</scope>
    <source>
        <strain evidence="3 4">cv. Chiifu-401-42</strain>
    </source>
</reference>
<keyword evidence="2" id="KW-0472">Membrane</keyword>
<reference evidence="3 4" key="1">
    <citation type="journal article" date="2011" name="Nat. Genet.">
        <title>The genome of the mesopolyploid crop species Brassica rapa.</title>
        <authorList>
            <consortium name="Brassica rapa Genome Sequencing Project Consortium"/>
            <person name="Wang X."/>
            <person name="Wang H."/>
            <person name="Wang J."/>
            <person name="Sun R."/>
            <person name="Wu J."/>
            <person name="Liu S."/>
            <person name="Bai Y."/>
            <person name="Mun J.H."/>
            <person name="Bancroft I."/>
            <person name="Cheng F."/>
            <person name="Huang S."/>
            <person name="Li X."/>
            <person name="Hua W."/>
            <person name="Wang J."/>
            <person name="Wang X."/>
            <person name="Freeling M."/>
            <person name="Pires J.C."/>
            <person name="Paterson A.H."/>
            <person name="Chalhoub B."/>
            <person name="Wang B."/>
            <person name="Hayward A."/>
            <person name="Sharpe A.G."/>
            <person name="Park B.S."/>
            <person name="Weisshaar B."/>
            <person name="Liu B."/>
            <person name="Li B."/>
            <person name="Liu B."/>
            <person name="Tong C."/>
            <person name="Song C."/>
            <person name="Duran C."/>
            <person name="Peng C."/>
            <person name="Geng C."/>
            <person name="Koh C."/>
            <person name="Lin C."/>
            <person name="Edwards D."/>
            <person name="Mu D."/>
            <person name="Shen D."/>
            <person name="Soumpourou E."/>
            <person name="Li F."/>
            <person name="Fraser F."/>
            <person name="Conant G."/>
            <person name="Lassalle G."/>
            <person name="King G.J."/>
            <person name="Bonnema G."/>
            <person name="Tang H."/>
            <person name="Wang H."/>
            <person name="Belcram H."/>
            <person name="Zhou H."/>
            <person name="Hirakawa H."/>
            <person name="Abe H."/>
            <person name="Guo H."/>
            <person name="Wang H."/>
            <person name="Jin H."/>
            <person name="Parkin I.A."/>
            <person name="Batley J."/>
            <person name="Kim J.S."/>
            <person name="Just J."/>
            <person name="Li J."/>
            <person name="Xu J."/>
            <person name="Deng J."/>
            <person name="Kim J.A."/>
            <person name="Li J."/>
            <person name="Yu J."/>
            <person name="Meng J."/>
            <person name="Wang J."/>
            <person name="Min J."/>
            <person name="Poulain J."/>
            <person name="Wang J."/>
            <person name="Hatakeyama K."/>
            <person name="Wu K."/>
            <person name="Wang L."/>
            <person name="Fang L."/>
            <person name="Trick M."/>
            <person name="Links M.G."/>
            <person name="Zhao M."/>
            <person name="Jin M."/>
            <person name="Ramchiary N."/>
            <person name="Drou N."/>
            <person name="Berkman P.J."/>
            <person name="Cai Q."/>
            <person name="Huang Q."/>
            <person name="Li R."/>
            <person name="Tabata S."/>
            <person name="Cheng S."/>
            <person name="Zhang S."/>
            <person name="Zhang S."/>
            <person name="Huang S."/>
            <person name="Sato S."/>
            <person name="Sun S."/>
            <person name="Kwon S.J."/>
            <person name="Choi S.R."/>
            <person name="Lee T.H."/>
            <person name="Fan W."/>
            <person name="Zhao X."/>
            <person name="Tan X."/>
            <person name="Xu X."/>
            <person name="Wang Y."/>
            <person name="Qiu Y."/>
            <person name="Yin Y."/>
            <person name="Li Y."/>
            <person name="Du Y."/>
            <person name="Liao Y."/>
            <person name="Lim Y."/>
            <person name="Narusaka Y."/>
            <person name="Wang Y."/>
            <person name="Wang Z."/>
            <person name="Li Z."/>
            <person name="Wang Z."/>
            <person name="Xiong Z."/>
            <person name="Zhang Z."/>
        </authorList>
    </citation>
    <scope>NUCLEOTIDE SEQUENCE [LARGE SCALE GENOMIC DNA]</scope>
    <source>
        <strain evidence="3 4">cv. Chiifu-401-42</strain>
    </source>
</reference>
<organism evidence="3 4">
    <name type="scientific">Brassica campestris</name>
    <name type="common">Field mustard</name>
    <dbReference type="NCBI Taxonomy" id="3711"/>
    <lineage>
        <taxon>Eukaryota</taxon>
        <taxon>Viridiplantae</taxon>
        <taxon>Streptophyta</taxon>
        <taxon>Embryophyta</taxon>
        <taxon>Tracheophyta</taxon>
        <taxon>Spermatophyta</taxon>
        <taxon>Magnoliopsida</taxon>
        <taxon>eudicotyledons</taxon>
        <taxon>Gunneridae</taxon>
        <taxon>Pentapetalae</taxon>
        <taxon>rosids</taxon>
        <taxon>malvids</taxon>
        <taxon>Brassicales</taxon>
        <taxon>Brassicaceae</taxon>
        <taxon>Brassiceae</taxon>
        <taxon>Brassica</taxon>
    </lineage>
</organism>
<accession>M4EVN9</accession>
<feature type="transmembrane region" description="Helical" evidence="2">
    <location>
        <begin position="6"/>
        <end position="24"/>
    </location>
</feature>
<protein>
    <submittedName>
        <fullName evidence="3">Uncharacterized protein</fullName>
    </submittedName>
</protein>
<dbReference type="STRING" id="51351.M4EVN9"/>
<reference evidence="3" key="3">
    <citation type="submission" date="2023-03" db="UniProtKB">
        <authorList>
            <consortium name="EnsemblPlants"/>
        </authorList>
    </citation>
    <scope>IDENTIFICATION</scope>
    <source>
        <strain evidence="3">cv. Chiifu-401-42</strain>
    </source>
</reference>
<dbReference type="GO" id="GO:0016020">
    <property type="term" value="C:membrane"/>
    <property type="evidence" value="ECO:0007669"/>
    <property type="project" value="InterPro"/>
</dbReference>
<dbReference type="PANTHER" id="PTHR11206">
    <property type="entry name" value="MULTIDRUG RESISTANCE PROTEIN"/>
    <property type="match status" value="1"/>
</dbReference>
<evidence type="ECO:0000256" key="2">
    <source>
        <dbReference type="SAM" id="Phobius"/>
    </source>
</evidence>
<keyword evidence="4" id="KW-1185">Reference proteome</keyword>
<dbReference type="GO" id="GO:0015297">
    <property type="term" value="F:antiporter activity"/>
    <property type="evidence" value="ECO:0007669"/>
    <property type="project" value="InterPro"/>
</dbReference>
<keyword evidence="2" id="KW-1133">Transmembrane helix</keyword>
<sequence length="108" mass="11373">MIISVIQSLIIGIILSVLVVFLHNQIGWIFSSSEAVIKAVNNLSILLAFTILLNSVYPVLSGAAVGSGWFLSEIGLSSHNLGNYVGGKWLGNGPVVSTLNPANNQVLV</sequence>
<dbReference type="HOGENOM" id="CLU_2200646_0_0_1"/>
<keyword evidence="2" id="KW-0812">Transmembrane</keyword>
<dbReference type="InterPro" id="IPR002528">
    <property type="entry name" value="MATE_fam"/>
</dbReference>
<dbReference type="eggNOG" id="KOG1347">
    <property type="taxonomic scope" value="Eukaryota"/>
</dbReference>
<dbReference type="AlphaFoldDB" id="M4EVN9"/>
<evidence type="ECO:0000313" key="4">
    <source>
        <dbReference type="Proteomes" id="UP000011750"/>
    </source>
</evidence>
<evidence type="ECO:0000256" key="1">
    <source>
        <dbReference type="ARBA" id="ARBA00010199"/>
    </source>
</evidence>
<comment type="similarity">
    <text evidence="1">Belongs to the multi antimicrobial extrusion (MATE) (TC 2.A.66.1) family.</text>
</comment>
<proteinExistence type="inferred from homology"/>
<dbReference type="GO" id="GO:0042910">
    <property type="term" value="F:xenobiotic transmembrane transporter activity"/>
    <property type="evidence" value="ECO:0007669"/>
    <property type="project" value="InterPro"/>
</dbReference>
<evidence type="ECO:0000313" key="3">
    <source>
        <dbReference type="EnsemblPlants" id="Bra032872.1-P"/>
    </source>
</evidence>
<dbReference type="EnsemblPlants" id="Bra032872.1">
    <property type="protein sequence ID" value="Bra032872.1-P"/>
    <property type="gene ID" value="Bra032872"/>
</dbReference>